<dbReference type="Proteomes" id="UP000800041">
    <property type="component" value="Unassembled WGS sequence"/>
</dbReference>
<accession>A0A6G1HAE5</accession>
<evidence type="ECO:0000256" key="1">
    <source>
        <dbReference type="SAM" id="MobiDB-lite"/>
    </source>
</evidence>
<sequence length="458" mass="50568">MGRTEPSLGQPPPAHRKDQRAKFAKATITKTIPSLLASNPRAKRGADWGQLIVDPPQFPVFSHFTSGPNVITEHPKPPKTNSQKKSKRKTGKADGDQWVLVEQEPGQLEAKSQLKIRLQVLDTLTCASLLVDPSSSSNSKNWTASNVAILNMASPLRPGGGVLTGATSQEEFLCTRTTLYPSLQESFYRLPEVGGIYTPDVLVFREGGPEAKDLKREERFWINVVSAGMLRFPEVERVGQGEGKNAPSQKRRDNIPSEAWSDDDEDEDDEEDDVEEFRYANEADRAKVLAMMKAVLRIMKARLVSKVVLGAWGCGAYGNPVPEIARAWKKVLLGNTTNRKKNSKPEDWSGIEEVVFAIKDRKMAEAFARYWGPDLEVEEGPSKDVEEGADEEHDEVAALEARIAELEIQASQASTPVLQTGLENILKGLKAQLPQKEAPGAVRIEEFDAIDALDTDDE</sequence>
<feature type="region of interest" description="Disordered" evidence="1">
    <location>
        <begin position="1"/>
        <end position="23"/>
    </location>
</feature>
<name>A0A6G1HAE5_9PEZI</name>
<feature type="compositionally biased region" description="Acidic residues" evidence="1">
    <location>
        <begin position="260"/>
        <end position="275"/>
    </location>
</feature>
<dbReference type="OrthoDB" id="9985428at2759"/>
<gene>
    <name evidence="3" type="ORF">K402DRAFT_390354</name>
</gene>
<reference evidence="3" key="1">
    <citation type="journal article" date="2020" name="Stud. Mycol.">
        <title>101 Dothideomycetes genomes: a test case for predicting lifestyles and emergence of pathogens.</title>
        <authorList>
            <person name="Haridas S."/>
            <person name="Albert R."/>
            <person name="Binder M."/>
            <person name="Bloem J."/>
            <person name="Labutti K."/>
            <person name="Salamov A."/>
            <person name="Andreopoulos B."/>
            <person name="Baker S."/>
            <person name="Barry K."/>
            <person name="Bills G."/>
            <person name="Bluhm B."/>
            <person name="Cannon C."/>
            <person name="Castanera R."/>
            <person name="Culley D."/>
            <person name="Daum C."/>
            <person name="Ezra D."/>
            <person name="Gonzalez J."/>
            <person name="Henrissat B."/>
            <person name="Kuo A."/>
            <person name="Liang C."/>
            <person name="Lipzen A."/>
            <person name="Lutzoni F."/>
            <person name="Magnuson J."/>
            <person name="Mondo S."/>
            <person name="Nolan M."/>
            <person name="Ohm R."/>
            <person name="Pangilinan J."/>
            <person name="Park H.-J."/>
            <person name="Ramirez L."/>
            <person name="Alfaro M."/>
            <person name="Sun H."/>
            <person name="Tritt A."/>
            <person name="Yoshinaga Y."/>
            <person name="Zwiers L.-H."/>
            <person name="Turgeon B."/>
            <person name="Goodwin S."/>
            <person name="Spatafora J."/>
            <person name="Crous P."/>
            <person name="Grigoriev I."/>
        </authorList>
    </citation>
    <scope>NUCLEOTIDE SEQUENCE</scope>
    <source>
        <strain evidence="3">CBS 113979</strain>
    </source>
</reference>
<dbReference type="Pfam" id="PF10021">
    <property type="entry name" value="PARG_cat_microb"/>
    <property type="match status" value="1"/>
</dbReference>
<feature type="region of interest" description="Disordered" evidence="1">
    <location>
        <begin position="236"/>
        <end position="276"/>
    </location>
</feature>
<dbReference type="SUPFAM" id="SSF52949">
    <property type="entry name" value="Macro domain-like"/>
    <property type="match status" value="1"/>
</dbReference>
<evidence type="ECO:0000313" key="4">
    <source>
        <dbReference type="Proteomes" id="UP000800041"/>
    </source>
</evidence>
<dbReference type="InterPro" id="IPR019261">
    <property type="entry name" value="PARG_cat_microbial"/>
</dbReference>
<evidence type="ECO:0000259" key="2">
    <source>
        <dbReference type="Pfam" id="PF10021"/>
    </source>
</evidence>
<feature type="domain" description="Microbial-type PARG catalytic" evidence="2">
    <location>
        <begin position="109"/>
        <end position="206"/>
    </location>
</feature>
<proteinExistence type="predicted"/>
<organism evidence="3 4">
    <name type="scientific">Aulographum hederae CBS 113979</name>
    <dbReference type="NCBI Taxonomy" id="1176131"/>
    <lineage>
        <taxon>Eukaryota</taxon>
        <taxon>Fungi</taxon>
        <taxon>Dikarya</taxon>
        <taxon>Ascomycota</taxon>
        <taxon>Pezizomycotina</taxon>
        <taxon>Dothideomycetes</taxon>
        <taxon>Pleosporomycetidae</taxon>
        <taxon>Aulographales</taxon>
        <taxon>Aulographaceae</taxon>
    </lineage>
</organism>
<dbReference type="InterPro" id="IPR043472">
    <property type="entry name" value="Macro_dom-like"/>
</dbReference>
<feature type="region of interest" description="Disordered" evidence="1">
    <location>
        <begin position="63"/>
        <end position="97"/>
    </location>
</feature>
<evidence type="ECO:0000313" key="3">
    <source>
        <dbReference type="EMBL" id="KAF1990034.1"/>
    </source>
</evidence>
<dbReference type="EMBL" id="ML977143">
    <property type="protein sequence ID" value="KAF1990034.1"/>
    <property type="molecule type" value="Genomic_DNA"/>
</dbReference>
<dbReference type="AlphaFoldDB" id="A0A6G1HAE5"/>
<dbReference type="Gene3D" id="3.40.220.10">
    <property type="entry name" value="Leucine Aminopeptidase, subunit E, domain 1"/>
    <property type="match status" value="1"/>
</dbReference>
<dbReference type="PANTHER" id="PTHR35596:SF1">
    <property type="entry name" value="MICROBIAL-TYPE PARG CATALYTIC DOMAIN-CONTAINING PROTEIN"/>
    <property type="match status" value="1"/>
</dbReference>
<protein>
    <recommendedName>
        <fullName evidence="2">Microbial-type PARG catalytic domain-containing protein</fullName>
    </recommendedName>
</protein>
<keyword evidence="4" id="KW-1185">Reference proteome</keyword>
<dbReference type="PANTHER" id="PTHR35596">
    <property type="entry name" value="DUF2263 DOMAIN-CONTAINING PROTEIN"/>
    <property type="match status" value="1"/>
</dbReference>